<proteinExistence type="predicted"/>
<sequence length="207" mass="24194">MAFKLDGAEDISEMYHKSIGLQQYEWWALSEFKAKKAPFHKEQLNYFDLMILAQHHGLRTRLLDVTTNPLVALYFACENDKTDGQLICFRNQWSKLSTIKTGVNDEIPNYFAKDIKGFLLFIRSIDKYTIVIPSHLNEKIVSQNGCFIMFKQPLLEIKHDENLFEIDIPKDKKHVIRKELRKLGYSRSKIYPDLNSSASKIDNSLFE</sequence>
<dbReference type="EMBL" id="FRAM01000002">
    <property type="protein sequence ID" value="SHK31018.1"/>
    <property type="molecule type" value="Genomic_DNA"/>
</dbReference>
<evidence type="ECO:0000313" key="2">
    <source>
        <dbReference type="EMBL" id="SHK31018.1"/>
    </source>
</evidence>
<evidence type="ECO:0000313" key="3">
    <source>
        <dbReference type="Proteomes" id="UP000184498"/>
    </source>
</evidence>
<dbReference type="OrthoDB" id="9816036at2"/>
<dbReference type="Pfam" id="PF08867">
    <property type="entry name" value="FRG"/>
    <property type="match status" value="1"/>
</dbReference>
<keyword evidence="3" id="KW-1185">Reference proteome</keyword>
<feature type="domain" description="FRG" evidence="1">
    <location>
        <begin position="1"/>
        <end position="87"/>
    </location>
</feature>
<reference evidence="3" key="1">
    <citation type="submission" date="2016-11" db="EMBL/GenBank/DDBJ databases">
        <authorList>
            <person name="Varghese N."/>
            <person name="Submissions S."/>
        </authorList>
    </citation>
    <scope>NUCLEOTIDE SEQUENCE [LARGE SCALE GENOMIC DNA]</scope>
    <source>
        <strain evidence="3">DSM 18016</strain>
    </source>
</reference>
<evidence type="ECO:0000259" key="1">
    <source>
        <dbReference type="SMART" id="SM00901"/>
    </source>
</evidence>
<dbReference type="AlphaFoldDB" id="A0A1M6RF64"/>
<protein>
    <submittedName>
        <fullName evidence="2">FRG domain-containing protein</fullName>
    </submittedName>
</protein>
<gene>
    <name evidence="2" type="ORF">SAMN05444371_1857</name>
</gene>
<dbReference type="RefSeq" id="WP_072997515.1">
    <property type="nucleotide sequence ID" value="NZ_FRAM01000002.1"/>
</dbReference>
<dbReference type="SMART" id="SM00901">
    <property type="entry name" value="FRG"/>
    <property type="match status" value="1"/>
</dbReference>
<accession>A0A1M6RF64</accession>
<dbReference type="STRING" id="216903.SAMN05444371_1857"/>
<dbReference type="InterPro" id="IPR014966">
    <property type="entry name" value="FRG-dom"/>
</dbReference>
<organism evidence="2 3">
    <name type="scientific">Epilithonimonas mollis</name>
    <dbReference type="NCBI Taxonomy" id="216903"/>
    <lineage>
        <taxon>Bacteria</taxon>
        <taxon>Pseudomonadati</taxon>
        <taxon>Bacteroidota</taxon>
        <taxon>Flavobacteriia</taxon>
        <taxon>Flavobacteriales</taxon>
        <taxon>Weeksellaceae</taxon>
        <taxon>Chryseobacterium group</taxon>
        <taxon>Epilithonimonas</taxon>
    </lineage>
</organism>
<dbReference type="Proteomes" id="UP000184498">
    <property type="component" value="Unassembled WGS sequence"/>
</dbReference>
<name>A0A1M6RF64_9FLAO</name>